<feature type="compositionally biased region" description="Polar residues" evidence="1">
    <location>
        <begin position="155"/>
        <end position="166"/>
    </location>
</feature>
<feature type="region of interest" description="Disordered" evidence="1">
    <location>
        <begin position="1"/>
        <end position="62"/>
    </location>
</feature>
<sequence length="288" mass="31909">MTQLCSSSSAQNNSPPTISPTVFDKSTPTQTHWKDSSPDFHTENLRRPRLRKRTPSLFSTSSTTSSIFDFYNRLTLKTEPSLTTSLSTTILPVTSVNRKDHLASGSFIPNPSPATDNLRSLITSNKYDAYGDDEENTSYYTPRGRSQYPRHSSRLSKQSLPIQTNDTIPSITRSLSISSSRTPSPSPPRSNARLGRTPTKSSHRRRPSQLRILNPNLDVCTGSSVFTDLHPILAKLEKESKLCKVKARCSTCGKIGAGFPVCGRCGEMWCSRECRIGEGRRHVCRNGA</sequence>
<dbReference type="Proteomes" id="UP000807342">
    <property type="component" value="Unassembled WGS sequence"/>
</dbReference>
<feature type="region of interest" description="Disordered" evidence="1">
    <location>
        <begin position="128"/>
        <end position="208"/>
    </location>
</feature>
<reference evidence="2" key="1">
    <citation type="submission" date="2020-11" db="EMBL/GenBank/DDBJ databases">
        <authorList>
            <consortium name="DOE Joint Genome Institute"/>
            <person name="Ahrendt S."/>
            <person name="Riley R."/>
            <person name="Andreopoulos W."/>
            <person name="Labutti K."/>
            <person name="Pangilinan J."/>
            <person name="Ruiz-Duenas F.J."/>
            <person name="Barrasa J.M."/>
            <person name="Sanchez-Garcia M."/>
            <person name="Camarero S."/>
            <person name="Miyauchi S."/>
            <person name="Serrano A."/>
            <person name="Linde D."/>
            <person name="Babiker R."/>
            <person name="Drula E."/>
            <person name="Ayuso-Fernandez I."/>
            <person name="Pacheco R."/>
            <person name="Padilla G."/>
            <person name="Ferreira P."/>
            <person name="Barriuso J."/>
            <person name="Kellner H."/>
            <person name="Castanera R."/>
            <person name="Alfaro M."/>
            <person name="Ramirez L."/>
            <person name="Pisabarro A.G."/>
            <person name="Kuo A."/>
            <person name="Tritt A."/>
            <person name="Lipzen A."/>
            <person name="He G."/>
            <person name="Yan M."/>
            <person name="Ng V."/>
            <person name="Cullen D."/>
            <person name="Martin F."/>
            <person name="Rosso M.-N."/>
            <person name="Henrissat B."/>
            <person name="Hibbett D."/>
            <person name="Martinez A.T."/>
            <person name="Grigoriev I.V."/>
        </authorList>
    </citation>
    <scope>NUCLEOTIDE SEQUENCE</scope>
    <source>
        <strain evidence="2">MF-IS2</strain>
    </source>
</reference>
<feature type="compositionally biased region" description="Polar residues" evidence="1">
    <location>
        <begin position="1"/>
        <end position="31"/>
    </location>
</feature>
<feature type="compositionally biased region" description="Low complexity" evidence="1">
    <location>
        <begin position="167"/>
        <end position="183"/>
    </location>
</feature>
<evidence type="ECO:0000256" key="1">
    <source>
        <dbReference type="SAM" id="MobiDB-lite"/>
    </source>
</evidence>
<dbReference type="AlphaFoldDB" id="A0A9P5XC44"/>
<gene>
    <name evidence="2" type="ORF">P691DRAFT_802161</name>
</gene>
<keyword evidence="3" id="KW-1185">Reference proteome</keyword>
<accession>A0A9P5XC44</accession>
<evidence type="ECO:0008006" key="4">
    <source>
        <dbReference type="Google" id="ProtNLM"/>
    </source>
</evidence>
<evidence type="ECO:0000313" key="3">
    <source>
        <dbReference type="Proteomes" id="UP000807342"/>
    </source>
</evidence>
<dbReference type="OrthoDB" id="2526979at2759"/>
<protein>
    <recommendedName>
        <fullName evidence="4">HIT-type domain-containing protein</fullName>
    </recommendedName>
</protein>
<organism evidence="2 3">
    <name type="scientific">Macrolepiota fuliginosa MF-IS2</name>
    <dbReference type="NCBI Taxonomy" id="1400762"/>
    <lineage>
        <taxon>Eukaryota</taxon>
        <taxon>Fungi</taxon>
        <taxon>Dikarya</taxon>
        <taxon>Basidiomycota</taxon>
        <taxon>Agaricomycotina</taxon>
        <taxon>Agaricomycetes</taxon>
        <taxon>Agaricomycetidae</taxon>
        <taxon>Agaricales</taxon>
        <taxon>Agaricineae</taxon>
        <taxon>Agaricaceae</taxon>
        <taxon>Macrolepiota</taxon>
    </lineage>
</organism>
<evidence type="ECO:0000313" key="2">
    <source>
        <dbReference type="EMBL" id="KAF9447584.1"/>
    </source>
</evidence>
<name>A0A9P5XC44_9AGAR</name>
<proteinExistence type="predicted"/>
<dbReference type="EMBL" id="MU151193">
    <property type="protein sequence ID" value="KAF9447584.1"/>
    <property type="molecule type" value="Genomic_DNA"/>
</dbReference>
<feature type="compositionally biased region" description="Basic and acidic residues" evidence="1">
    <location>
        <begin position="32"/>
        <end position="46"/>
    </location>
</feature>
<comment type="caution">
    <text evidence="2">The sequence shown here is derived from an EMBL/GenBank/DDBJ whole genome shotgun (WGS) entry which is preliminary data.</text>
</comment>